<reference evidence="1 2" key="1">
    <citation type="submission" date="2008-02" db="EMBL/GenBank/DDBJ databases">
        <title>Annotation of Escherichia albertii TW07627.</title>
        <authorList>
            <person name="Sutton G."/>
            <person name="Whittam T.S."/>
            <person name="Sebastian Y."/>
        </authorList>
    </citation>
    <scope>NUCLEOTIDE SEQUENCE [LARGE SCALE GENOMIC DNA]</scope>
    <source>
        <strain evidence="1 2">TW07627</strain>
    </source>
</reference>
<organism evidence="1 2">
    <name type="scientific">Escherichia albertii (strain TW07627)</name>
    <dbReference type="NCBI Taxonomy" id="502347"/>
    <lineage>
        <taxon>Bacteria</taxon>
        <taxon>Pseudomonadati</taxon>
        <taxon>Pseudomonadota</taxon>
        <taxon>Gammaproteobacteria</taxon>
        <taxon>Enterobacterales</taxon>
        <taxon>Enterobacteriaceae</taxon>
        <taxon>Escherichia</taxon>
    </lineage>
</organism>
<evidence type="ECO:0000313" key="1">
    <source>
        <dbReference type="EMBL" id="EDS91355.1"/>
    </source>
</evidence>
<protein>
    <submittedName>
        <fullName evidence="1">Uncharacterized protein</fullName>
    </submittedName>
</protein>
<proteinExistence type="predicted"/>
<accession>A0ABC9NM80</accession>
<dbReference type="AlphaFoldDB" id="A0ABC9NM80"/>
<evidence type="ECO:0000313" key="2">
    <source>
        <dbReference type="Proteomes" id="UP000003042"/>
    </source>
</evidence>
<dbReference type="EMBL" id="ABKX01000007">
    <property type="protein sequence ID" value="EDS91355.1"/>
    <property type="molecule type" value="Genomic_DNA"/>
</dbReference>
<dbReference type="Proteomes" id="UP000003042">
    <property type="component" value="Unassembled WGS sequence"/>
</dbReference>
<sequence>MKGILKAAQIQYIAGKNRPDKRSVSGDAVYHQSQAAQLRRLLSLDVKVTA</sequence>
<comment type="caution">
    <text evidence="1">The sequence shown here is derived from an EMBL/GenBank/DDBJ whole genome shotgun (WGS) entry which is preliminary data.</text>
</comment>
<name>A0ABC9NM80_ESCAT</name>
<gene>
    <name evidence="1" type="ORF">ESCAB7627_2969</name>
</gene>